<dbReference type="SUPFAM" id="SSF103088">
    <property type="entry name" value="OmpA-like"/>
    <property type="match status" value="1"/>
</dbReference>
<dbReference type="InterPro" id="IPR036737">
    <property type="entry name" value="OmpA-like_sf"/>
</dbReference>
<gene>
    <name evidence="1" type="ORF">AWB79_04949</name>
</gene>
<proteinExistence type="predicted"/>
<dbReference type="Proteomes" id="UP000054851">
    <property type="component" value="Unassembled WGS sequence"/>
</dbReference>
<dbReference type="Gene3D" id="3.30.1330.60">
    <property type="entry name" value="OmpA-like domain"/>
    <property type="match status" value="1"/>
</dbReference>
<evidence type="ECO:0000313" key="1">
    <source>
        <dbReference type="EMBL" id="SAK78784.1"/>
    </source>
</evidence>
<sequence>MAARWCACDSRSGRNITSSTYRASVLRADSGPAINRAVGLLNRSKKSVIVEGHTDDKSTHEYNQALSRLRYICPYITSYKNNKNVLLSWIVFLPHHEVVLKSKWSETWKTQRS</sequence>
<protein>
    <submittedName>
        <fullName evidence="1">Uncharacterized protein</fullName>
    </submittedName>
</protein>
<organism evidence="1 2">
    <name type="scientific">Caballeronia hypogeia</name>
    <dbReference type="NCBI Taxonomy" id="1777140"/>
    <lineage>
        <taxon>Bacteria</taxon>
        <taxon>Pseudomonadati</taxon>
        <taxon>Pseudomonadota</taxon>
        <taxon>Betaproteobacteria</taxon>
        <taxon>Burkholderiales</taxon>
        <taxon>Burkholderiaceae</taxon>
        <taxon>Caballeronia</taxon>
    </lineage>
</organism>
<evidence type="ECO:0000313" key="2">
    <source>
        <dbReference type="Proteomes" id="UP000054851"/>
    </source>
</evidence>
<name>A0A158C8X0_9BURK</name>
<comment type="caution">
    <text evidence="1">The sequence shown here is derived from an EMBL/GenBank/DDBJ whole genome shotgun (WGS) entry which is preliminary data.</text>
</comment>
<dbReference type="AlphaFoldDB" id="A0A158C8X0"/>
<dbReference type="STRING" id="1777140.AWB79_04949"/>
<dbReference type="EMBL" id="FCOA02000019">
    <property type="protein sequence ID" value="SAK78784.1"/>
    <property type="molecule type" value="Genomic_DNA"/>
</dbReference>
<dbReference type="RefSeq" id="WP_061170039.1">
    <property type="nucleotide sequence ID" value="NZ_FCOA02000019.1"/>
</dbReference>
<keyword evidence="2" id="KW-1185">Reference proteome</keyword>
<accession>A0A158C8X0</accession>
<reference evidence="1" key="1">
    <citation type="submission" date="2016-01" db="EMBL/GenBank/DDBJ databases">
        <authorList>
            <person name="Peeters C."/>
        </authorList>
    </citation>
    <scope>NUCLEOTIDE SEQUENCE</scope>
    <source>
        <strain evidence="1">LMG 29322</strain>
    </source>
</reference>